<proteinExistence type="predicted"/>
<accession>A0ABT5UFV5</accession>
<dbReference type="InterPro" id="IPR030392">
    <property type="entry name" value="S74_ICA"/>
</dbReference>
<dbReference type="EMBL" id="JAPMOU010000051">
    <property type="protein sequence ID" value="MDE1465075.1"/>
    <property type="molecule type" value="Genomic_DNA"/>
</dbReference>
<dbReference type="RefSeq" id="WP_274691386.1">
    <property type="nucleotide sequence ID" value="NZ_JAPMOU010000051.1"/>
</dbReference>
<protein>
    <submittedName>
        <fullName evidence="2">Tail fiber domain-containing protein</fullName>
    </submittedName>
</protein>
<evidence type="ECO:0000313" key="3">
    <source>
        <dbReference type="Proteomes" id="UP001528823"/>
    </source>
</evidence>
<organism evidence="2 3">
    <name type="scientific">Spartinivicinus poritis</name>
    <dbReference type="NCBI Taxonomy" id="2994640"/>
    <lineage>
        <taxon>Bacteria</taxon>
        <taxon>Pseudomonadati</taxon>
        <taxon>Pseudomonadota</taxon>
        <taxon>Gammaproteobacteria</taxon>
        <taxon>Oceanospirillales</taxon>
        <taxon>Zooshikellaceae</taxon>
        <taxon>Spartinivicinus</taxon>
    </lineage>
</organism>
<dbReference type="PROSITE" id="PS51688">
    <property type="entry name" value="ICA"/>
    <property type="match status" value="1"/>
</dbReference>
<reference evidence="2 3" key="1">
    <citation type="submission" date="2022-11" db="EMBL/GenBank/DDBJ databases">
        <title>Spartinivicinus poritis sp. nov., isolated from scleractinian coral Porites lutea.</title>
        <authorList>
            <person name="Zhang G."/>
            <person name="Cai L."/>
            <person name="Wei Q."/>
        </authorList>
    </citation>
    <scope>NUCLEOTIDE SEQUENCE [LARGE SCALE GENOMIC DNA]</scope>
    <source>
        <strain evidence="2 3">A2-2</strain>
    </source>
</reference>
<dbReference type="Proteomes" id="UP001528823">
    <property type="component" value="Unassembled WGS sequence"/>
</dbReference>
<dbReference type="InterPro" id="IPR054500">
    <property type="entry name" value="Phage_fiber_rpt"/>
</dbReference>
<dbReference type="Pfam" id="PF22337">
    <property type="entry name" value="Phage_fiber_rpt"/>
    <property type="match status" value="2"/>
</dbReference>
<keyword evidence="3" id="KW-1185">Reference proteome</keyword>
<comment type="caution">
    <text evidence="2">The sequence shown here is derived from an EMBL/GenBank/DDBJ whole genome shotgun (WGS) entry which is preliminary data.</text>
</comment>
<dbReference type="Pfam" id="PF13884">
    <property type="entry name" value="Peptidase_S74"/>
    <property type="match status" value="1"/>
</dbReference>
<feature type="domain" description="Peptidase S74" evidence="1">
    <location>
        <begin position="423"/>
        <end position="511"/>
    </location>
</feature>
<sequence length="514" mass="56066">MINANSWPQQPVNDLRIDTAWRENYSGATINRKLAGVVPTGIYSGFHVTIDANNPLTILVGDAIEESIAVVETQGYSLTARMPAGMQKALTITPGDTQHIVIAVDYQHHQVSTVELVVTHTLTPHSVVLATLQVPSDAEMLTASMLDISRRIERIPVLTHEQKSNPHPQYQLAAAMPLIINQLNSDQTDASLSARQGKKLHELIKSLPPTIDHLRSQSATDSLSANQGRILKEMIDTINAFLSSDSSEIESLKNIVEYIKQNKENLESLGIDNIAGLRDALNTKLDKARFEQLAIPDVAQLPAVLAIKANDESVYKKTGGTLSGSVQFDIVRSGNSNGINWTGLSDTFSVHVRETSGSEHCGLYFQAADNGSDHFVFENYNANQKKHVLVMDYHSATFNVNLNCNGSLTCGSLYSKGDVTAFSDQRLKQHINPISAPLKKLQQLGGYHYQRTDTGNYQVGLMAQEVQQVLPDAVKTAPGGYLSINSTGVVALLVEAVKAISNKVSVLEEQLHGR</sequence>
<name>A0ABT5UFV5_9GAMM</name>
<evidence type="ECO:0000313" key="2">
    <source>
        <dbReference type="EMBL" id="MDE1465075.1"/>
    </source>
</evidence>
<evidence type="ECO:0000259" key="1">
    <source>
        <dbReference type="PROSITE" id="PS51688"/>
    </source>
</evidence>
<gene>
    <name evidence="2" type="ORF">ORQ98_24235</name>
</gene>